<protein>
    <submittedName>
        <fullName evidence="7">RDD family protein</fullName>
    </submittedName>
</protein>
<keyword evidence="4 5" id="KW-0472">Membrane</keyword>
<evidence type="ECO:0000256" key="2">
    <source>
        <dbReference type="ARBA" id="ARBA00022692"/>
    </source>
</evidence>
<dbReference type="AlphaFoldDB" id="A0A1I2PXB5"/>
<feature type="transmembrane region" description="Helical" evidence="5">
    <location>
        <begin position="195"/>
        <end position="213"/>
    </location>
</feature>
<name>A0A1I2PXB5_9CORY</name>
<evidence type="ECO:0000313" key="8">
    <source>
        <dbReference type="Proteomes" id="UP000199065"/>
    </source>
</evidence>
<organism evidence="7 8">
    <name type="scientific">Corynebacterium spheniscorum</name>
    <dbReference type="NCBI Taxonomy" id="185761"/>
    <lineage>
        <taxon>Bacteria</taxon>
        <taxon>Bacillati</taxon>
        <taxon>Actinomycetota</taxon>
        <taxon>Actinomycetes</taxon>
        <taxon>Mycobacteriales</taxon>
        <taxon>Corynebacteriaceae</taxon>
        <taxon>Corynebacterium</taxon>
    </lineage>
</organism>
<dbReference type="EMBL" id="FOPJ01000001">
    <property type="protein sequence ID" value="SFG18647.1"/>
    <property type="molecule type" value="Genomic_DNA"/>
</dbReference>
<evidence type="ECO:0000313" key="7">
    <source>
        <dbReference type="EMBL" id="SFG18647.1"/>
    </source>
</evidence>
<dbReference type="InterPro" id="IPR001623">
    <property type="entry name" value="DnaJ_domain"/>
</dbReference>
<dbReference type="PROSITE" id="PS50076">
    <property type="entry name" value="DNAJ_2"/>
    <property type="match status" value="1"/>
</dbReference>
<dbReference type="STRING" id="185761.SAMN05660282_00191"/>
<evidence type="ECO:0000256" key="3">
    <source>
        <dbReference type="ARBA" id="ARBA00022989"/>
    </source>
</evidence>
<dbReference type="Proteomes" id="UP000199065">
    <property type="component" value="Unassembled WGS sequence"/>
</dbReference>
<keyword evidence="8" id="KW-1185">Reference proteome</keyword>
<dbReference type="InterPro" id="IPR010432">
    <property type="entry name" value="RDD"/>
</dbReference>
<accession>A0A1I2PXB5</accession>
<feature type="transmembrane region" description="Helical" evidence="5">
    <location>
        <begin position="248"/>
        <end position="273"/>
    </location>
</feature>
<proteinExistence type="predicted"/>
<dbReference type="Pfam" id="PF06271">
    <property type="entry name" value="RDD"/>
    <property type="match status" value="1"/>
</dbReference>
<dbReference type="RefSeq" id="WP_092283482.1">
    <property type="nucleotide sequence ID" value="NZ_FOPJ01000001.1"/>
</dbReference>
<evidence type="ECO:0000256" key="1">
    <source>
        <dbReference type="ARBA" id="ARBA00004141"/>
    </source>
</evidence>
<feature type="domain" description="J" evidence="6">
    <location>
        <begin position="8"/>
        <end position="70"/>
    </location>
</feature>
<keyword evidence="2 5" id="KW-0812">Transmembrane</keyword>
<reference evidence="7 8" key="1">
    <citation type="submission" date="2016-10" db="EMBL/GenBank/DDBJ databases">
        <authorList>
            <person name="de Groot N.N."/>
        </authorList>
    </citation>
    <scope>NUCLEOTIDE SEQUENCE [LARGE SCALE GENOMIC DNA]</scope>
    <source>
        <strain>J11</strain>
        <strain evidence="8">PG 39</strain>
    </source>
</reference>
<evidence type="ECO:0000256" key="5">
    <source>
        <dbReference type="SAM" id="Phobius"/>
    </source>
</evidence>
<evidence type="ECO:0000259" key="6">
    <source>
        <dbReference type="PROSITE" id="PS50076"/>
    </source>
</evidence>
<dbReference type="GO" id="GO:0016020">
    <property type="term" value="C:membrane"/>
    <property type="evidence" value="ECO:0007669"/>
    <property type="project" value="UniProtKB-SubCell"/>
</dbReference>
<sequence length="293" mass="32830">MSSAAGFNLYRWLDVPQDAPSKDLGTLICEMDAALDRNHYPDRGGMREKLYIANSVLTNESRRAIYDQHLGHTHSWNQVEYLANFDRWPNDWEVPSHERLFRVMEATQEPEWEGAPRVQFKEPEQEPDPFPINPYAASYQAPYPAPIPGPGPYTNFETARDRTTAPLILRGIMLVIDIFFITLFTSLVASGSAEPVVGAVAALAYFVGCEVYFGGTLAKRFFGYEVRNAETGAKLTPAESFKRNFWRFIVGLPWLGTLFAGPIFLVLGLSLAFSADGRGLHDRFADAEVVQKG</sequence>
<keyword evidence="3 5" id="KW-1133">Transmembrane helix</keyword>
<evidence type="ECO:0000256" key="4">
    <source>
        <dbReference type="ARBA" id="ARBA00023136"/>
    </source>
</evidence>
<gene>
    <name evidence="7" type="ORF">SAMN05660282_00191</name>
</gene>
<dbReference type="OrthoDB" id="4426559at2"/>
<comment type="subcellular location">
    <subcellularLocation>
        <location evidence="1">Membrane</location>
        <topology evidence="1">Multi-pass membrane protein</topology>
    </subcellularLocation>
</comment>
<feature type="transmembrane region" description="Helical" evidence="5">
    <location>
        <begin position="167"/>
        <end position="189"/>
    </location>
</feature>